<protein>
    <submittedName>
        <fullName evidence="5">Uncharacterized protein</fullName>
    </submittedName>
</protein>
<sequence>MGKKIVIIFDFDRTLIDDDSDRWVITNMGMTQLYNQLRPTLPWNSLMDRLLEELHVRGKTVNDVAECLKGMPLHPQLISVIRLAHSLGCDLKVVSDSNIFYIKTILEHHGIYNCFSEIVTNPAVVEDSGRLGIFPYHDASSTHSCDLCPPNLCKGRVIEQFQVSISESGSEKLIYVGDGRNDFCPTLKLVKGDCVLPRKDFPLHDRILKNSQLVKAKVYEWGDGEELARILLELINKNCNEDKTQE</sequence>
<proteinExistence type="predicted"/>
<evidence type="ECO:0000256" key="1">
    <source>
        <dbReference type="ARBA" id="ARBA00001946"/>
    </source>
</evidence>
<dbReference type="NCBIfam" id="TIGR01489">
    <property type="entry name" value="DKMTPPase-SF"/>
    <property type="match status" value="1"/>
</dbReference>
<dbReference type="NCBIfam" id="TIGR01488">
    <property type="entry name" value="HAD-SF-IB"/>
    <property type="match status" value="1"/>
</dbReference>
<dbReference type="EMBL" id="JAYDYQ010002687">
    <property type="protein sequence ID" value="KAK4479087.1"/>
    <property type="molecule type" value="Genomic_DNA"/>
</dbReference>
<dbReference type="SUPFAM" id="SSF56784">
    <property type="entry name" value="HAD-like"/>
    <property type="match status" value="1"/>
</dbReference>
<gene>
    <name evidence="5" type="ORF">RD792_014598</name>
</gene>
<dbReference type="Pfam" id="PF06888">
    <property type="entry name" value="Put_Phosphatase"/>
    <property type="match status" value="1"/>
</dbReference>
<dbReference type="InterPro" id="IPR016965">
    <property type="entry name" value="Pase_PHOSPHO-typ"/>
</dbReference>
<dbReference type="PANTHER" id="PTHR20889">
    <property type="entry name" value="PHOSPHATASE, ORPHAN 1, 2"/>
    <property type="match status" value="1"/>
</dbReference>
<evidence type="ECO:0000256" key="2">
    <source>
        <dbReference type="ARBA" id="ARBA00022723"/>
    </source>
</evidence>
<dbReference type="PIRSF" id="PIRSF031051">
    <property type="entry name" value="PyrdxlP_Pase_PHOSPHO2"/>
    <property type="match status" value="1"/>
</dbReference>
<dbReference type="Proteomes" id="UP001291926">
    <property type="component" value="Unassembled WGS sequence"/>
</dbReference>
<dbReference type="Gene3D" id="3.40.50.1000">
    <property type="entry name" value="HAD superfamily/HAD-like"/>
    <property type="match status" value="1"/>
</dbReference>
<accession>A0ABR0CQH1</accession>
<organism evidence="5 6">
    <name type="scientific">Penstemon davidsonii</name>
    <dbReference type="NCBI Taxonomy" id="160366"/>
    <lineage>
        <taxon>Eukaryota</taxon>
        <taxon>Viridiplantae</taxon>
        <taxon>Streptophyta</taxon>
        <taxon>Embryophyta</taxon>
        <taxon>Tracheophyta</taxon>
        <taxon>Spermatophyta</taxon>
        <taxon>Magnoliopsida</taxon>
        <taxon>eudicotyledons</taxon>
        <taxon>Gunneridae</taxon>
        <taxon>Pentapetalae</taxon>
        <taxon>asterids</taxon>
        <taxon>lamiids</taxon>
        <taxon>Lamiales</taxon>
        <taxon>Plantaginaceae</taxon>
        <taxon>Cheloneae</taxon>
        <taxon>Penstemon</taxon>
    </lineage>
</organism>
<keyword evidence="3" id="KW-0378">Hydrolase</keyword>
<comment type="cofactor">
    <cofactor evidence="1">
        <name>Mg(2+)</name>
        <dbReference type="ChEBI" id="CHEBI:18420"/>
    </cofactor>
</comment>
<dbReference type="InterPro" id="IPR023214">
    <property type="entry name" value="HAD_sf"/>
</dbReference>
<dbReference type="InterPro" id="IPR036412">
    <property type="entry name" value="HAD-like_sf"/>
</dbReference>
<keyword evidence="6" id="KW-1185">Reference proteome</keyword>
<reference evidence="5 6" key="1">
    <citation type="journal article" date="2023" name="bioRxiv">
        <title>Genome report: Whole genome sequence and annotation of Penstemon davidsonii.</title>
        <authorList>
            <person name="Ostevik K.L."/>
            <person name="Alabady M."/>
            <person name="Zhang M."/>
            <person name="Rausher M.D."/>
        </authorList>
    </citation>
    <scope>NUCLEOTIDE SEQUENCE [LARGE SCALE GENOMIC DNA]</scope>
    <source>
        <strain evidence="5">DNT005</strain>
        <tissue evidence="5">Whole leaf</tissue>
    </source>
</reference>
<dbReference type="InterPro" id="IPR006384">
    <property type="entry name" value="HAD_hydro_PyrdxlP_Pase-like"/>
</dbReference>
<comment type="caution">
    <text evidence="5">The sequence shown here is derived from an EMBL/GenBank/DDBJ whole genome shotgun (WGS) entry which is preliminary data.</text>
</comment>
<keyword evidence="4" id="KW-0460">Magnesium</keyword>
<evidence type="ECO:0000256" key="3">
    <source>
        <dbReference type="ARBA" id="ARBA00022801"/>
    </source>
</evidence>
<name>A0ABR0CQH1_9LAMI</name>
<keyword evidence="2" id="KW-0479">Metal-binding</keyword>
<evidence type="ECO:0000313" key="6">
    <source>
        <dbReference type="Proteomes" id="UP001291926"/>
    </source>
</evidence>
<evidence type="ECO:0000256" key="4">
    <source>
        <dbReference type="ARBA" id="ARBA00022842"/>
    </source>
</evidence>
<evidence type="ECO:0000313" key="5">
    <source>
        <dbReference type="EMBL" id="KAK4479087.1"/>
    </source>
</evidence>
<dbReference type="PANTHER" id="PTHR20889:SF19">
    <property type="entry name" value="THIAMINE PHOSPHATE PHOSPHATASE-LIKE PROTEIN"/>
    <property type="match status" value="1"/>
</dbReference>